<dbReference type="AlphaFoldDB" id="A0A1F8FCF6"/>
<dbReference type="Proteomes" id="UP000177167">
    <property type="component" value="Unassembled WGS sequence"/>
</dbReference>
<evidence type="ECO:0000256" key="1">
    <source>
        <dbReference type="ARBA" id="ARBA00011073"/>
    </source>
</evidence>
<proteinExistence type="inferred from homology"/>
<feature type="domain" description="Peptidase S8/S53" evidence="9">
    <location>
        <begin position="121"/>
        <end position="385"/>
    </location>
</feature>
<dbReference type="Gene3D" id="3.40.50.200">
    <property type="entry name" value="Peptidase S8/S53 domain"/>
    <property type="match status" value="1"/>
</dbReference>
<evidence type="ECO:0000256" key="5">
    <source>
        <dbReference type="ARBA" id="ARBA00022825"/>
    </source>
</evidence>
<dbReference type="CDD" id="cd07477">
    <property type="entry name" value="Peptidases_S8_Subtilisin_subset"/>
    <property type="match status" value="1"/>
</dbReference>
<evidence type="ECO:0000256" key="7">
    <source>
        <dbReference type="RuleBase" id="RU003355"/>
    </source>
</evidence>
<dbReference type="GO" id="GO:0046872">
    <property type="term" value="F:metal ion binding"/>
    <property type="evidence" value="ECO:0007669"/>
    <property type="project" value="UniProtKB-KW"/>
</dbReference>
<evidence type="ECO:0000313" key="10">
    <source>
        <dbReference type="EMBL" id="OGN10218.1"/>
    </source>
</evidence>
<evidence type="ECO:0000256" key="3">
    <source>
        <dbReference type="ARBA" id="ARBA00022723"/>
    </source>
</evidence>
<keyword evidence="4 6" id="KW-0378">Hydrolase</keyword>
<dbReference type="SUPFAM" id="SSF52743">
    <property type="entry name" value="Subtilisin-like"/>
    <property type="match status" value="1"/>
</dbReference>
<feature type="active site" description="Charge relay system" evidence="6">
    <location>
        <position position="130"/>
    </location>
</feature>
<dbReference type="InterPro" id="IPR023828">
    <property type="entry name" value="Peptidase_S8_Ser-AS"/>
</dbReference>
<evidence type="ECO:0000256" key="6">
    <source>
        <dbReference type="PROSITE-ProRule" id="PRU01240"/>
    </source>
</evidence>
<organism evidence="10 11">
    <name type="scientific">Candidatus Yanofskybacteria bacterium RIFCSPHIGHO2_02_FULL_41_11</name>
    <dbReference type="NCBI Taxonomy" id="1802675"/>
    <lineage>
        <taxon>Bacteria</taxon>
        <taxon>Candidatus Yanofskyibacteriota</taxon>
    </lineage>
</organism>
<evidence type="ECO:0000313" key="11">
    <source>
        <dbReference type="Proteomes" id="UP000177167"/>
    </source>
</evidence>
<name>A0A1F8FCF6_9BACT</name>
<feature type="signal peptide" evidence="8">
    <location>
        <begin position="1"/>
        <end position="23"/>
    </location>
</feature>
<dbReference type="InterPro" id="IPR036852">
    <property type="entry name" value="Peptidase_S8/S53_dom_sf"/>
</dbReference>
<evidence type="ECO:0000259" key="9">
    <source>
        <dbReference type="Pfam" id="PF00082"/>
    </source>
</evidence>
<dbReference type="InterPro" id="IPR000209">
    <property type="entry name" value="Peptidase_S8/S53_dom"/>
</dbReference>
<keyword evidence="3" id="KW-0479">Metal-binding</keyword>
<dbReference type="GO" id="GO:0004252">
    <property type="term" value="F:serine-type endopeptidase activity"/>
    <property type="evidence" value="ECO:0007669"/>
    <property type="project" value="UniProtKB-UniRule"/>
</dbReference>
<dbReference type="PROSITE" id="PS51892">
    <property type="entry name" value="SUBTILASE"/>
    <property type="match status" value="1"/>
</dbReference>
<dbReference type="PROSITE" id="PS00136">
    <property type="entry name" value="SUBTILASE_ASP"/>
    <property type="match status" value="1"/>
</dbReference>
<dbReference type="EMBL" id="MGJP01000013">
    <property type="protein sequence ID" value="OGN10218.1"/>
    <property type="molecule type" value="Genomic_DNA"/>
</dbReference>
<evidence type="ECO:0000256" key="4">
    <source>
        <dbReference type="ARBA" id="ARBA00022801"/>
    </source>
</evidence>
<dbReference type="InterPro" id="IPR015500">
    <property type="entry name" value="Peptidase_S8_subtilisin-rel"/>
</dbReference>
<keyword evidence="8" id="KW-0732">Signal</keyword>
<sequence>MYKKLAYLLVFSFFLGATFTARAATEETRFFVKSTSPFWKKSFGVRHNFEDGFTTEATEWQLRLAKIFGIELEPVKKLHILPSIPSGKPAAVNVRHKPADQTPWGVEAVYNDYLVEKTTGGSGVNVAILDTGIYKAHPDLKSRVGECKDFTSPKLPFADGKCDDKNGHGTHVAGTIAADGGADGLGIYGIAPGVKVLAYKVCMNNGSCWADDIAVALRTATDNGADIINLSLGSDTESKLITDAVAYASGKGALIVAAAGNDGPYQGSIDYPAHSIEVIGVGAIDANTSVVEWSSRGSNSKTQPYVLEAGDIEFAAPGANVESTWNDGGYVILSGTSMATPHVSGLAAKLWQKDSLNPALETRNLLRQFSKDLNPAGDDDDSGWGLPTL</sequence>
<evidence type="ECO:0000256" key="2">
    <source>
        <dbReference type="ARBA" id="ARBA00022670"/>
    </source>
</evidence>
<comment type="caution">
    <text evidence="10">The sequence shown here is derived from an EMBL/GenBank/DDBJ whole genome shotgun (WGS) entry which is preliminary data.</text>
</comment>
<accession>A0A1F8FCF6</accession>
<gene>
    <name evidence="10" type="ORF">A3J46_05950</name>
</gene>
<reference evidence="10 11" key="1">
    <citation type="journal article" date="2016" name="Nat. Commun.">
        <title>Thousands of microbial genomes shed light on interconnected biogeochemical processes in an aquifer system.</title>
        <authorList>
            <person name="Anantharaman K."/>
            <person name="Brown C.T."/>
            <person name="Hug L.A."/>
            <person name="Sharon I."/>
            <person name="Castelle C.J."/>
            <person name="Probst A.J."/>
            <person name="Thomas B.C."/>
            <person name="Singh A."/>
            <person name="Wilkins M.J."/>
            <person name="Karaoz U."/>
            <person name="Brodie E.L."/>
            <person name="Williams K.H."/>
            <person name="Hubbard S.S."/>
            <person name="Banfield J.F."/>
        </authorList>
    </citation>
    <scope>NUCLEOTIDE SEQUENCE [LARGE SCALE GENOMIC DNA]</scope>
</reference>
<dbReference type="InterPro" id="IPR022398">
    <property type="entry name" value="Peptidase_S8_His-AS"/>
</dbReference>
<dbReference type="InterPro" id="IPR023827">
    <property type="entry name" value="Peptidase_S8_Asp-AS"/>
</dbReference>
<dbReference type="PANTHER" id="PTHR43806:SF11">
    <property type="entry name" value="CEREVISIN-RELATED"/>
    <property type="match status" value="1"/>
</dbReference>
<feature type="active site" description="Charge relay system" evidence="6">
    <location>
        <position position="337"/>
    </location>
</feature>
<dbReference type="PROSITE" id="PS00137">
    <property type="entry name" value="SUBTILASE_HIS"/>
    <property type="match status" value="1"/>
</dbReference>
<dbReference type="InterPro" id="IPR034202">
    <property type="entry name" value="Subtilisin_Carlsberg-like"/>
</dbReference>
<evidence type="ECO:0000256" key="8">
    <source>
        <dbReference type="SAM" id="SignalP"/>
    </source>
</evidence>
<dbReference type="PRINTS" id="PR00723">
    <property type="entry name" value="SUBTILISIN"/>
</dbReference>
<dbReference type="InterPro" id="IPR050131">
    <property type="entry name" value="Peptidase_S8_subtilisin-like"/>
</dbReference>
<comment type="similarity">
    <text evidence="1 6 7">Belongs to the peptidase S8 family.</text>
</comment>
<feature type="active site" description="Charge relay system" evidence="6">
    <location>
        <position position="168"/>
    </location>
</feature>
<dbReference type="PANTHER" id="PTHR43806">
    <property type="entry name" value="PEPTIDASE S8"/>
    <property type="match status" value="1"/>
</dbReference>
<dbReference type="GO" id="GO:0006508">
    <property type="term" value="P:proteolysis"/>
    <property type="evidence" value="ECO:0007669"/>
    <property type="project" value="UniProtKB-KW"/>
</dbReference>
<protein>
    <recommendedName>
        <fullName evidence="9">Peptidase S8/S53 domain-containing protein</fullName>
    </recommendedName>
</protein>
<keyword evidence="2 6" id="KW-0645">Protease</keyword>
<keyword evidence="5 6" id="KW-0720">Serine protease</keyword>
<feature type="chain" id="PRO_5009535509" description="Peptidase S8/S53 domain-containing protein" evidence="8">
    <location>
        <begin position="24"/>
        <end position="389"/>
    </location>
</feature>
<dbReference type="Pfam" id="PF00082">
    <property type="entry name" value="Peptidase_S8"/>
    <property type="match status" value="1"/>
</dbReference>
<dbReference type="PROSITE" id="PS00138">
    <property type="entry name" value="SUBTILASE_SER"/>
    <property type="match status" value="1"/>
</dbReference>